<evidence type="ECO:0000313" key="4">
    <source>
        <dbReference type="Proteomes" id="UP001341840"/>
    </source>
</evidence>
<dbReference type="EMBL" id="JASCZI010241809">
    <property type="protein sequence ID" value="MED6207209.1"/>
    <property type="molecule type" value="Genomic_DNA"/>
</dbReference>
<dbReference type="Proteomes" id="UP001341840">
    <property type="component" value="Unassembled WGS sequence"/>
</dbReference>
<accession>A0ABU6YD84</accession>
<keyword evidence="4" id="KW-1185">Reference proteome</keyword>
<proteinExistence type="predicted"/>
<name>A0ABU6YD84_9FABA</name>
<feature type="domain" description="Transposase-associated" evidence="2">
    <location>
        <begin position="182"/>
        <end position="226"/>
    </location>
</feature>
<comment type="caution">
    <text evidence="3">The sequence shown here is derived from an EMBL/GenBank/DDBJ whole genome shotgun (WGS) entry which is preliminary data.</text>
</comment>
<gene>
    <name evidence="3" type="ORF">PIB30_033714</name>
</gene>
<evidence type="ECO:0000313" key="3">
    <source>
        <dbReference type="EMBL" id="MED6207209.1"/>
    </source>
</evidence>
<protein>
    <recommendedName>
        <fullName evidence="2">Transposase-associated domain-containing protein</fullName>
    </recommendedName>
</protein>
<sequence length="305" mass="33895">MKNRDRVIFNPTDMHQKSTSRASLSPNIMVSDSNGGTKSPATSNHDRKQQQPPSIQNSSSVEGQAHEVKVAQVMAMEKSSSLSPPHQGPHHCRFVDAAAAVRRELPGVSTCCRPKKSDREPLGVPSPYLAAAAPCRRHSSTRPFVLHHHGSPPPPFTAAVPCPLCTSRPQLFTAGVATATEFRVAGVSRCPCSKCRLLNWIGPQEMTLHLYRSGFNPGYWIWTSHGKMDENNINHFETRAQHRSERVSRVANLDIEASFGEVNWEDNHERYNEMITDAFGMGNTRDLGEWEEEPNPDAKKGFMTC</sequence>
<dbReference type="Pfam" id="PF13963">
    <property type="entry name" value="Transpos_assoc"/>
    <property type="match status" value="1"/>
</dbReference>
<reference evidence="3 4" key="1">
    <citation type="journal article" date="2023" name="Plants (Basel)">
        <title>Bridging the Gap: Combining Genomics and Transcriptomics Approaches to Understand Stylosanthes scabra, an Orphan Legume from the Brazilian Caatinga.</title>
        <authorList>
            <person name="Ferreira-Neto J.R.C."/>
            <person name="da Silva M.D."/>
            <person name="Binneck E."/>
            <person name="de Melo N.F."/>
            <person name="da Silva R.H."/>
            <person name="de Melo A.L.T.M."/>
            <person name="Pandolfi V."/>
            <person name="Bustamante F.O."/>
            <person name="Brasileiro-Vidal A.C."/>
            <person name="Benko-Iseppon A.M."/>
        </authorList>
    </citation>
    <scope>NUCLEOTIDE SEQUENCE [LARGE SCALE GENOMIC DNA]</scope>
    <source>
        <tissue evidence="3">Leaves</tissue>
    </source>
</reference>
<feature type="compositionally biased region" description="Low complexity" evidence="1">
    <location>
        <begin position="50"/>
        <end position="60"/>
    </location>
</feature>
<evidence type="ECO:0000259" key="2">
    <source>
        <dbReference type="Pfam" id="PF13963"/>
    </source>
</evidence>
<dbReference type="InterPro" id="IPR029480">
    <property type="entry name" value="Transpos_assoc"/>
</dbReference>
<organism evidence="3 4">
    <name type="scientific">Stylosanthes scabra</name>
    <dbReference type="NCBI Taxonomy" id="79078"/>
    <lineage>
        <taxon>Eukaryota</taxon>
        <taxon>Viridiplantae</taxon>
        <taxon>Streptophyta</taxon>
        <taxon>Embryophyta</taxon>
        <taxon>Tracheophyta</taxon>
        <taxon>Spermatophyta</taxon>
        <taxon>Magnoliopsida</taxon>
        <taxon>eudicotyledons</taxon>
        <taxon>Gunneridae</taxon>
        <taxon>Pentapetalae</taxon>
        <taxon>rosids</taxon>
        <taxon>fabids</taxon>
        <taxon>Fabales</taxon>
        <taxon>Fabaceae</taxon>
        <taxon>Papilionoideae</taxon>
        <taxon>50 kb inversion clade</taxon>
        <taxon>dalbergioids sensu lato</taxon>
        <taxon>Dalbergieae</taxon>
        <taxon>Pterocarpus clade</taxon>
        <taxon>Stylosanthes</taxon>
    </lineage>
</organism>
<evidence type="ECO:0000256" key="1">
    <source>
        <dbReference type="SAM" id="MobiDB-lite"/>
    </source>
</evidence>
<feature type="region of interest" description="Disordered" evidence="1">
    <location>
        <begin position="1"/>
        <end position="64"/>
    </location>
</feature>
<feature type="compositionally biased region" description="Polar residues" evidence="1">
    <location>
        <begin position="17"/>
        <end position="43"/>
    </location>
</feature>